<evidence type="ECO:0000256" key="2">
    <source>
        <dbReference type="ARBA" id="ARBA00022490"/>
    </source>
</evidence>
<dbReference type="InterPro" id="IPR003890">
    <property type="entry name" value="MIF4G-like_typ-3"/>
</dbReference>
<feature type="region of interest" description="Disordered" evidence="4">
    <location>
        <begin position="1"/>
        <end position="30"/>
    </location>
</feature>
<dbReference type="SUPFAM" id="SSF48371">
    <property type="entry name" value="ARM repeat"/>
    <property type="match status" value="1"/>
</dbReference>
<dbReference type="GO" id="GO:0006446">
    <property type="term" value="P:regulation of translational initiation"/>
    <property type="evidence" value="ECO:0007669"/>
    <property type="project" value="TreeGrafter"/>
</dbReference>
<dbReference type="EMBL" id="CACRXK020003525">
    <property type="protein sequence ID" value="CAB3999148.1"/>
    <property type="molecule type" value="Genomic_DNA"/>
</dbReference>
<evidence type="ECO:0000256" key="1">
    <source>
        <dbReference type="ARBA" id="ARBA00004496"/>
    </source>
</evidence>
<dbReference type="AlphaFoldDB" id="A0A7D9I6T3"/>
<dbReference type="InterPro" id="IPR016024">
    <property type="entry name" value="ARM-type_fold"/>
</dbReference>
<keyword evidence="6" id="KW-0648">Protein biosynthesis</keyword>
<accession>A0A7D9I6T3</accession>
<reference evidence="6" key="1">
    <citation type="submission" date="2020-04" db="EMBL/GenBank/DDBJ databases">
        <authorList>
            <person name="Alioto T."/>
            <person name="Alioto T."/>
            <person name="Gomez Garrido J."/>
        </authorList>
    </citation>
    <scope>NUCLEOTIDE SEQUENCE</scope>
    <source>
        <strain evidence="6">A484AB</strain>
    </source>
</reference>
<keyword evidence="6" id="KW-0396">Initiation factor</keyword>
<dbReference type="Proteomes" id="UP001152795">
    <property type="component" value="Unassembled WGS sequence"/>
</dbReference>
<feature type="domain" description="MIF4G" evidence="5">
    <location>
        <begin position="63"/>
        <end position="243"/>
    </location>
</feature>
<dbReference type="GO" id="GO:0003743">
    <property type="term" value="F:translation initiation factor activity"/>
    <property type="evidence" value="ECO:0007669"/>
    <property type="project" value="UniProtKB-KW"/>
</dbReference>
<dbReference type="GO" id="GO:0008494">
    <property type="term" value="F:translation activator activity"/>
    <property type="evidence" value="ECO:0007669"/>
    <property type="project" value="TreeGrafter"/>
</dbReference>
<evidence type="ECO:0000256" key="3">
    <source>
        <dbReference type="ARBA" id="ARBA00022845"/>
    </source>
</evidence>
<name>A0A7D9I6T3_PARCT</name>
<evidence type="ECO:0000313" key="7">
    <source>
        <dbReference type="Proteomes" id="UP001152795"/>
    </source>
</evidence>
<dbReference type="OrthoDB" id="6484979at2759"/>
<dbReference type="Gene3D" id="1.25.40.180">
    <property type="match status" value="1"/>
</dbReference>
<protein>
    <submittedName>
        <fullName evidence="6">CBP80 20-dependent translation initiation factor-like</fullName>
    </submittedName>
</protein>
<proteinExistence type="predicted"/>
<dbReference type="Pfam" id="PF02854">
    <property type="entry name" value="MIF4G"/>
    <property type="match status" value="1"/>
</dbReference>
<keyword evidence="3" id="KW-0810">Translation regulation</keyword>
<dbReference type="GO" id="GO:0003723">
    <property type="term" value="F:RNA binding"/>
    <property type="evidence" value="ECO:0007669"/>
    <property type="project" value="InterPro"/>
</dbReference>
<keyword evidence="7" id="KW-1185">Reference proteome</keyword>
<dbReference type="PANTHER" id="PTHR23254">
    <property type="entry name" value="EIF4G DOMAIN PROTEIN"/>
    <property type="match status" value="1"/>
</dbReference>
<comment type="caution">
    <text evidence="6">The sequence shown here is derived from an EMBL/GenBank/DDBJ whole genome shotgun (WGS) entry which is preliminary data.</text>
</comment>
<sequence>MATAPVKTSAGRGRGRARTSASSLNSPGGNGHEFKKYVPILNSAEPKVVNVDTFKPVEESLGLCLREITPENLQSCLSKAEEFAITDEKIKKVVSSLFEKSLKDRRLAANGGQVAATLISSEKIGPTFRNMFLKKFQETYTNRDKQRKTDFEKYLCFSVFLCSIFKDVRVNGEVMNILTKPVFKPVFNMLGELLDGKNVEVSQTEKGMEIFRDNLSMIASLLQAADQGQMDELFKKVRSNIIKEASHKISCILLETFEYYSSGDWTPKDETKDFYNSLMADITAKS</sequence>
<evidence type="ECO:0000256" key="4">
    <source>
        <dbReference type="SAM" id="MobiDB-lite"/>
    </source>
</evidence>
<evidence type="ECO:0000259" key="5">
    <source>
        <dbReference type="Pfam" id="PF02854"/>
    </source>
</evidence>
<evidence type="ECO:0000313" key="6">
    <source>
        <dbReference type="EMBL" id="CAB3999148.1"/>
    </source>
</evidence>
<keyword evidence="2" id="KW-0963">Cytoplasm</keyword>
<dbReference type="PANTHER" id="PTHR23254:SF16">
    <property type="entry name" value="CBP80_20-DEPENDENT TRANSLATION INITIATION FACTOR"/>
    <property type="match status" value="1"/>
</dbReference>
<comment type="subcellular location">
    <subcellularLocation>
        <location evidence="1">Cytoplasm</location>
    </subcellularLocation>
</comment>
<dbReference type="GO" id="GO:0005829">
    <property type="term" value="C:cytosol"/>
    <property type="evidence" value="ECO:0007669"/>
    <property type="project" value="TreeGrafter"/>
</dbReference>
<organism evidence="6 7">
    <name type="scientific">Paramuricea clavata</name>
    <name type="common">Red gorgonian</name>
    <name type="synonym">Violescent sea-whip</name>
    <dbReference type="NCBI Taxonomy" id="317549"/>
    <lineage>
        <taxon>Eukaryota</taxon>
        <taxon>Metazoa</taxon>
        <taxon>Cnidaria</taxon>
        <taxon>Anthozoa</taxon>
        <taxon>Octocorallia</taxon>
        <taxon>Malacalcyonacea</taxon>
        <taxon>Plexauridae</taxon>
        <taxon>Paramuricea</taxon>
    </lineage>
</organism>
<gene>
    <name evidence="6" type="ORF">PACLA_8A025401</name>
</gene>
<dbReference type="InterPro" id="IPR051367">
    <property type="entry name" value="mRNA_TranslReg/HistoneTransl"/>
</dbReference>